<proteinExistence type="predicted"/>
<dbReference type="Gene3D" id="2.120.10.80">
    <property type="entry name" value="Kelch-type beta propeller"/>
    <property type="match status" value="1"/>
</dbReference>
<dbReference type="InterPro" id="IPR015915">
    <property type="entry name" value="Kelch-typ_b-propeller"/>
</dbReference>
<dbReference type="SUPFAM" id="SSF50965">
    <property type="entry name" value="Galactose oxidase, central domain"/>
    <property type="match status" value="1"/>
</dbReference>
<reference evidence="1" key="1">
    <citation type="submission" date="2021-08" db="EMBL/GenBank/DDBJ databases">
        <title>Hoeflea bacterium WL0058 sp. nov., isolated from the sediment.</title>
        <authorList>
            <person name="Wang L."/>
            <person name="Zhang D."/>
        </authorList>
    </citation>
    <scope>NUCLEOTIDE SEQUENCE</scope>
    <source>
        <strain evidence="1">WL0058</strain>
    </source>
</reference>
<dbReference type="RefSeq" id="WP_220230215.1">
    <property type="nucleotide sequence ID" value="NZ_JAICBX010000004.1"/>
</dbReference>
<dbReference type="AlphaFoldDB" id="A0AAE3D2T2"/>
<dbReference type="InterPro" id="IPR011043">
    <property type="entry name" value="Gal_Oxase/kelch_b-propeller"/>
</dbReference>
<comment type="caution">
    <text evidence="1">The sequence shown here is derived from an EMBL/GenBank/DDBJ whole genome shotgun (WGS) entry which is preliminary data.</text>
</comment>
<dbReference type="Proteomes" id="UP001196509">
    <property type="component" value="Unassembled WGS sequence"/>
</dbReference>
<sequence>MKSKITAPEAVCAQFEEWRAPRRGKSNPENQTNDVWRWLVDNPVWPLRAHQAVGAPQKNYPTWCFSRYGQSETCLPNGSVVYIGGEHEDSYDPDFYIYNDVVVVRPDTSVEIFGYPTDVFPPTDFHSATLVDQSIYIIGGLRYPEDRDYRNTLVYRLDLTDFSIRLTPTQGNPPCWLYKHKAMFDPDAGKIICTEGVSTHQQTQMDVENLTTWEFALQTRSCVEKDTKPYRRWLLVRNDGSCNTLWQISVIAKASRSLRQSSLAEKYLRNFEERGHTVDPELYFSRFRPPIPHVKIDRNADQHTVRSHRILVDGVVVRYVENCWQIVVTVEGDLSSEKLELLKRHGLDTYSRLEGARYKCLIL</sequence>
<dbReference type="EMBL" id="JAICBX010000004">
    <property type="protein sequence ID" value="MBW8639487.1"/>
    <property type="molecule type" value="Genomic_DNA"/>
</dbReference>
<keyword evidence="2" id="KW-1185">Reference proteome</keyword>
<evidence type="ECO:0000313" key="1">
    <source>
        <dbReference type="EMBL" id="MBW8639487.1"/>
    </source>
</evidence>
<evidence type="ECO:0000313" key="2">
    <source>
        <dbReference type="Proteomes" id="UP001196509"/>
    </source>
</evidence>
<gene>
    <name evidence="1" type="ORF">K1W69_19995</name>
</gene>
<accession>A0AAE3D2T2</accession>
<organism evidence="1 2">
    <name type="scientific">Flavimaribacter sediminis</name>
    <dbReference type="NCBI Taxonomy" id="2865987"/>
    <lineage>
        <taxon>Bacteria</taxon>
        <taxon>Pseudomonadati</taxon>
        <taxon>Pseudomonadota</taxon>
        <taxon>Alphaproteobacteria</taxon>
        <taxon>Hyphomicrobiales</taxon>
        <taxon>Rhizobiaceae</taxon>
        <taxon>Flavimaribacter</taxon>
    </lineage>
</organism>
<protein>
    <submittedName>
        <fullName evidence="1">Uncharacterized protein</fullName>
    </submittedName>
</protein>
<name>A0AAE3D2T2_9HYPH</name>